<dbReference type="EMBL" id="CAJNRG010005005">
    <property type="protein sequence ID" value="CAF2071743.1"/>
    <property type="molecule type" value="Genomic_DNA"/>
</dbReference>
<sequence length="264" mass="29061">MIWVYLVRAIRKPITASPNPLPSLAKLSVKDRLSHSTPNLSYQPRETTKWKGKGKGKGKRASPYPGSFKDVAAHGSQDNSSPPVGTPYPSAPPQQSGGYWVPPPYYSAVQSPTPSKPSYVPSTKVPCAPLSQDKLLEETSDTYGNLSWRPLPAEPISTIGTINYSSPHAWNWDFHVQEVDRIEGKSLINSLAHQNIFREQAALIVRQRALEEMRQGLNSSVNAAASTLAHRTMYNFSSPPEHFAQVHRDLQGLMPPPPAPPPIQ</sequence>
<dbReference type="Proteomes" id="UP000663842">
    <property type="component" value="Unassembled WGS sequence"/>
</dbReference>
<reference evidence="2" key="1">
    <citation type="submission" date="2021-02" db="EMBL/GenBank/DDBJ databases">
        <authorList>
            <person name="Nowell W R."/>
        </authorList>
    </citation>
    <scope>NUCLEOTIDE SEQUENCE</scope>
</reference>
<evidence type="ECO:0000313" key="3">
    <source>
        <dbReference type="EMBL" id="CAF4311357.1"/>
    </source>
</evidence>
<evidence type="ECO:0000313" key="4">
    <source>
        <dbReference type="Proteomes" id="UP000663887"/>
    </source>
</evidence>
<protein>
    <submittedName>
        <fullName evidence="2">Uncharacterized protein</fullName>
    </submittedName>
</protein>
<feature type="compositionally biased region" description="Basic residues" evidence="1">
    <location>
        <begin position="50"/>
        <end position="60"/>
    </location>
</feature>
<comment type="caution">
    <text evidence="2">The sequence shown here is derived from an EMBL/GenBank/DDBJ whole genome shotgun (WGS) entry which is preliminary data.</text>
</comment>
<feature type="compositionally biased region" description="Polar residues" evidence="1">
    <location>
        <begin position="35"/>
        <end position="45"/>
    </location>
</feature>
<accession>A0A816RF14</accession>
<dbReference type="EMBL" id="CAJOBF010011871">
    <property type="protein sequence ID" value="CAF4311357.1"/>
    <property type="molecule type" value="Genomic_DNA"/>
</dbReference>
<feature type="region of interest" description="Disordered" evidence="1">
    <location>
        <begin position="32"/>
        <end position="95"/>
    </location>
</feature>
<proteinExistence type="predicted"/>
<gene>
    <name evidence="3" type="ORF">UXM345_LOCUS33959</name>
    <name evidence="2" type="ORF">XDN619_LOCUS12717</name>
</gene>
<name>A0A816RF14_9BILA</name>
<organism evidence="2 4">
    <name type="scientific">Rotaria magnacalcarata</name>
    <dbReference type="NCBI Taxonomy" id="392030"/>
    <lineage>
        <taxon>Eukaryota</taxon>
        <taxon>Metazoa</taxon>
        <taxon>Spiralia</taxon>
        <taxon>Gnathifera</taxon>
        <taxon>Rotifera</taxon>
        <taxon>Eurotatoria</taxon>
        <taxon>Bdelloidea</taxon>
        <taxon>Philodinida</taxon>
        <taxon>Philodinidae</taxon>
        <taxon>Rotaria</taxon>
    </lineage>
</organism>
<evidence type="ECO:0000313" key="2">
    <source>
        <dbReference type="EMBL" id="CAF2071743.1"/>
    </source>
</evidence>
<evidence type="ECO:0000256" key="1">
    <source>
        <dbReference type="SAM" id="MobiDB-lite"/>
    </source>
</evidence>
<dbReference type="AlphaFoldDB" id="A0A816RF14"/>
<dbReference type="Proteomes" id="UP000663887">
    <property type="component" value="Unassembled WGS sequence"/>
</dbReference>